<name>A0AAV0L685_9ROSI</name>
<proteinExistence type="predicted"/>
<keyword evidence="3" id="KW-1185">Reference proteome</keyword>
<dbReference type="AlphaFoldDB" id="A0AAV0L685"/>
<organism evidence="2 3">
    <name type="scientific">Linum tenue</name>
    <dbReference type="NCBI Taxonomy" id="586396"/>
    <lineage>
        <taxon>Eukaryota</taxon>
        <taxon>Viridiplantae</taxon>
        <taxon>Streptophyta</taxon>
        <taxon>Embryophyta</taxon>
        <taxon>Tracheophyta</taxon>
        <taxon>Spermatophyta</taxon>
        <taxon>Magnoliopsida</taxon>
        <taxon>eudicotyledons</taxon>
        <taxon>Gunneridae</taxon>
        <taxon>Pentapetalae</taxon>
        <taxon>rosids</taxon>
        <taxon>fabids</taxon>
        <taxon>Malpighiales</taxon>
        <taxon>Linaceae</taxon>
        <taxon>Linum</taxon>
    </lineage>
</organism>
<gene>
    <name evidence="2" type="ORF">LITE_LOCUS21848</name>
</gene>
<protein>
    <submittedName>
        <fullName evidence="2">Uncharacterized protein</fullName>
    </submittedName>
</protein>
<feature type="region of interest" description="Disordered" evidence="1">
    <location>
        <begin position="316"/>
        <end position="421"/>
    </location>
</feature>
<evidence type="ECO:0000313" key="2">
    <source>
        <dbReference type="EMBL" id="CAI0428846.1"/>
    </source>
</evidence>
<evidence type="ECO:0000256" key="1">
    <source>
        <dbReference type="SAM" id="MobiDB-lite"/>
    </source>
</evidence>
<reference evidence="2" key="1">
    <citation type="submission" date="2022-08" db="EMBL/GenBank/DDBJ databases">
        <authorList>
            <person name="Gutierrez-Valencia J."/>
        </authorList>
    </citation>
    <scope>NUCLEOTIDE SEQUENCE</scope>
</reference>
<dbReference type="Proteomes" id="UP001154282">
    <property type="component" value="Unassembled WGS sequence"/>
</dbReference>
<comment type="caution">
    <text evidence="2">The sequence shown here is derived from an EMBL/GenBank/DDBJ whole genome shotgun (WGS) entry which is preliminary data.</text>
</comment>
<sequence>MVLFDFKSNNHFVTSNDSTTLRVWELRSSTIHPSHIRKTHWKEVGNIIVNSDVDKDDNSGLLFFDGHGKIEAHDALTKLAQHLAWSGLMVSPGGYCFQNMTELGENKDFGIQYYLRLNDLFNWPHHGVHLARISTWQRLELEYMVPRQKKISKLPMLGGVSKEKYEEMKRMLNMKDEQLEKVANEMEEKDEELWKQREEMEEEIQKVCDKKNGELQKLKEEMDEVCENQEEELQKLRKEKDEERLKLLKKKDGAQKMLESASNELQKLRKEKTEELRKLRGEMQEKIEKMRKEKEEEVENLEKRKGKEVGVALEKLQKEKNEEMQSLRREMNEELESLRREKDAELKAKNNESEMLKRIQDEGTKMNKEHEEELTKLREEVESLRRPKDEEASQAMKEHEEMKKGVENEQKDKEKALQSPMNEHDVEFEKLRNEHEKMLKELEQRIKQSWMPLPTTRYVFSDPGHKMKRRAVPLNTWCTEGGFTYIYDQNLMGGSLPFPRSCHRIEVVDEENQDWPAPLKIHVSCGYNDSLDQNNWWFVKMLLANGSLTMLAYYDGNRSCLTGYQGIPTRIPFRRDTIVHTNTQFLLVPLFGGYTLGFLYRD</sequence>
<evidence type="ECO:0000313" key="3">
    <source>
        <dbReference type="Proteomes" id="UP001154282"/>
    </source>
</evidence>
<dbReference type="EMBL" id="CAMGYJ010000006">
    <property type="protein sequence ID" value="CAI0428846.1"/>
    <property type="molecule type" value="Genomic_DNA"/>
</dbReference>
<accession>A0AAV0L685</accession>